<dbReference type="InterPro" id="IPR020821">
    <property type="entry name" value="ENPP1-3/EXOG-like_nuc-like"/>
</dbReference>
<keyword evidence="9" id="KW-1185">Reference proteome</keyword>
<dbReference type="InterPro" id="IPR000315">
    <property type="entry name" value="Znf_B-box"/>
</dbReference>
<dbReference type="InterPro" id="IPR001604">
    <property type="entry name" value="Endo_G_ENPP1-like_dom"/>
</dbReference>
<evidence type="ECO:0000256" key="5">
    <source>
        <dbReference type="SAM" id="Coils"/>
    </source>
</evidence>
<evidence type="ECO:0000256" key="3">
    <source>
        <dbReference type="ARBA" id="ARBA00022833"/>
    </source>
</evidence>
<sequence length="426" mass="48218">MAQQGVLLDQDQFCCSVCLDLLKEPVTIPCGHSYCRSCIEGCWDQDVLKGVYSCPQCRQTFSPRPTLSKNNMLAELVEKLRKTGLQAAPPPALCYAGPGDVACDFCTGTRKQKALMSCLVCLASYCETHLQSHYEFPALKRHKLVKATAQLQEKICSHHDKLLEVYCRTDQQCICYLCTMDEHKGHDTVSAAAERTEKQRQLGMSQQKVQQRFQEREKELKELQQAVESFKLDNSKDSSFQGTEKLGRGGATMGIHQALKEDYEKSGYDKGHLFPVSHADTQETADATFTLTNAVPQDRCLNEVWWKDLEGKIIDYLHNYLKQQQQVNPVAYVVTGAVPGSPKISNPVNVPGYLWTAFCYHDSFTMQWVSKAHYAPNDRSQRVIELSVTDLETFLSDPNRDGYKTPFFIFQGQCNSDINNPIYHHD</sequence>
<keyword evidence="5" id="KW-0175">Coiled coil</keyword>
<accession>A0A674DEG6</accession>
<proteinExistence type="predicted"/>
<dbReference type="AlphaFoldDB" id="A0A674DEG6"/>
<evidence type="ECO:0000256" key="2">
    <source>
        <dbReference type="ARBA" id="ARBA00022771"/>
    </source>
</evidence>
<dbReference type="SMART" id="SM00477">
    <property type="entry name" value="NUC"/>
    <property type="match status" value="1"/>
</dbReference>
<evidence type="ECO:0000259" key="7">
    <source>
        <dbReference type="PROSITE" id="PS50119"/>
    </source>
</evidence>
<dbReference type="SUPFAM" id="SSF57850">
    <property type="entry name" value="RING/U-box"/>
    <property type="match status" value="1"/>
</dbReference>
<dbReference type="InterPro" id="IPR044929">
    <property type="entry name" value="DNA/RNA_non-sp_Endonuclease_sf"/>
</dbReference>
<dbReference type="Pfam" id="PF00643">
    <property type="entry name" value="zf-B_box"/>
    <property type="match status" value="1"/>
</dbReference>
<gene>
    <name evidence="8" type="primary">LOC115186713</name>
</gene>
<dbReference type="GO" id="GO:0008270">
    <property type="term" value="F:zinc ion binding"/>
    <property type="evidence" value="ECO:0007669"/>
    <property type="project" value="UniProtKB-KW"/>
</dbReference>
<dbReference type="OMA" id="DAMSEPV"/>
<dbReference type="InterPro" id="IPR017907">
    <property type="entry name" value="Znf_RING_CS"/>
</dbReference>
<dbReference type="PANTHER" id="PTHR25465:SF5">
    <property type="entry name" value="E3 UBIQUITIN_ISG15 LIGASE TRIM25-RELATED"/>
    <property type="match status" value="1"/>
</dbReference>
<dbReference type="Gene3D" id="3.40.570.10">
    <property type="entry name" value="Extracellular Endonuclease, subunit A"/>
    <property type="match status" value="1"/>
</dbReference>
<evidence type="ECO:0000256" key="1">
    <source>
        <dbReference type="ARBA" id="ARBA00022723"/>
    </source>
</evidence>
<feature type="domain" description="RING-type" evidence="6">
    <location>
        <begin position="15"/>
        <end position="58"/>
    </location>
</feature>
<dbReference type="SUPFAM" id="SSF57845">
    <property type="entry name" value="B-box zinc-binding domain"/>
    <property type="match status" value="1"/>
</dbReference>
<keyword evidence="3" id="KW-0862">Zinc</keyword>
<feature type="domain" description="B box-type" evidence="7">
    <location>
        <begin position="151"/>
        <end position="191"/>
    </location>
</feature>
<dbReference type="Ensembl" id="ENSSTUT00000100705.1">
    <property type="protein sequence ID" value="ENSSTUP00000094083.1"/>
    <property type="gene ID" value="ENSSTUG00000041946.1"/>
</dbReference>
<dbReference type="InParanoid" id="A0A674DEG6"/>
<name>A0A674DEG6_SALTR</name>
<dbReference type="GO" id="GO:0003676">
    <property type="term" value="F:nucleic acid binding"/>
    <property type="evidence" value="ECO:0007669"/>
    <property type="project" value="InterPro"/>
</dbReference>
<dbReference type="SMART" id="SM00336">
    <property type="entry name" value="BBOX"/>
    <property type="match status" value="1"/>
</dbReference>
<dbReference type="GO" id="GO:0016787">
    <property type="term" value="F:hydrolase activity"/>
    <property type="evidence" value="ECO:0007669"/>
    <property type="project" value="InterPro"/>
</dbReference>
<evidence type="ECO:0000256" key="4">
    <source>
        <dbReference type="PROSITE-ProRule" id="PRU00024"/>
    </source>
</evidence>
<evidence type="ECO:0000313" key="9">
    <source>
        <dbReference type="Proteomes" id="UP000472277"/>
    </source>
</evidence>
<keyword evidence="2 4" id="KW-0863">Zinc-finger</keyword>
<dbReference type="InterPro" id="IPR051051">
    <property type="entry name" value="E3_ubiq-ligase_TRIM/RNF"/>
</dbReference>
<keyword evidence="1" id="KW-0479">Metal-binding</keyword>
<dbReference type="Gene3D" id="4.10.830.40">
    <property type="match status" value="1"/>
</dbReference>
<evidence type="ECO:0000313" key="8">
    <source>
        <dbReference type="Ensembl" id="ENSSTUP00000094083.1"/>
    </source>
</evidence>
<dbReference type="Gene3D" id="3.30.40.10">
    <property type="entry name" value="Zinc/RING finger domain, C3HC4 (zinc finger)"/>
    <property type="match status" value="1"/>
</dbReference>
<dbReference type="SUPFAM" id="SSF54060">
    <property type="entry name" value="His-Me finger endonucleases"/>
    <property type="match status" value="1"/>
</dbReference>
<dbReference type="CDD" id="cd19802">
    <property type="entry name" value="Bbox1_TRIM8-like"/>
    <property type="match status" value="1"/>
</dbReference>
<dbReference type="CDD" id="cd19769">
    <property type="entry name" value="Bbox2_TRIM16-like"/>
    <property type="match status" value="1"/>
</dbReference>
<dbReference type="PROSITE" id="PS50119">
    <property type="entry name" value="ZF_BBOX"/>
    <property type="match status" value="1"/>
</dbReference>
<dbReference type="GeneTree" id="ENSGT01150000286899"/>
<dbReference type="InterPro" id="IPR013083">
    <property type="entry name" value="Znf_RING/FYVE/PHD"/>
</dbReference>
<dbReference type="InterPro" id="IPR044925">
    <property type="entry name" value="His-Me_finger_sf"/>
</dbReference>
<organism evidence="8 9">
    <name type="scientific">Salmo trutta</name>
    <name type="common">Brown trout</name>
    <dbReference type="NCBI Taxonomy" id="8032"/>
    <lineage>
        <taxon>Eukaryota</taxon>
        <taxon>Metazoa</taxon>
        <taxon>Chordata</taxon>
        <taxon>Craniata</taxon>
        <taxon>Vertebrata</taxon>
        <taxon>Euteleostomi</taxon>
        <taxon>Actinopterygii</taxon>
        <taxon>Neopterygii</taxon>
        <taxon>Teleostei</taxon>
        <taxon>Protacanthopterygii</taxon>
        <taxon>Salmoniformes</taxon>
        <taxon>Salmonidae</taxon>
        <taxon>Salmoninae</taxon>
        <taxon>Salmo</taxon>
    </lineage>
</organism>
<dbReference type="Proteomes" id="UP000472277">
    <property type="component" value="Unassembled WGS sequence"/>
</dbReference>
<dbReference type="SMART" id="SM00892">
    <property type="entry name" value="Endonuclease_NS"/>
    <property type="match status" value="1"/>
</dbReference>
<reference evidence="8" key="1">
    <citation type="submission" date="2025-08" db="UniProtKB">
        <authorList>
            <consortium name="Ensembl"/>
        </authorList>
    </citation>
    <scope>IDENTIFICATION</scope>
</reference>
<dbReference type="PROSITE" id="PS50089">
    <property type="entry name" value="ZF_RING_2"/>
    <property type="match status" value="1"/>
</dbReference>
<dbReference type="SMART" id="SM00184">
    <property type="entry name" value="RING"/>
    <property type="match status" value="1"/>
</dbReference>
<dbReference type="Gene3D" id="3.30.160.60">
    <property type="entry name" value="Classic Zinc Finger"/>
    <property type="match status" value="1"/>
</dbReference>
<evidence type="ECO:0000259" key="6">
    <source>
        <dbReference type="PROSITE" id="PS50089"/>
    </source>
</evidence>
<dbReference type="PROSITE" id="PS00518">
    <property type="entry name" value="ZF_RING_1"/>
    <property type="match status" value="1"/>
</dbReference>
<dbReference type="PANTHER" id="PTHR25465">
    <property type="entry name" value="B-BOX DOMAIN CONTAINING"/>
    <property type="match status" value="1"/>
</dbReference>
<protein>
    <submittedName>
        <fullName evidence="8">E3 ubiquitin/ISG15 ligase TRIM25-like</fullName>
    </submittedName>
</protein>
<dbReference type="Pfam" id="PF15227">
    <property type="entry name" value="zf-C3HC4_4"/>
    <property type="match status" value="1"/>
</dbReference>
<dbReference type="InterPro" id="IPR001841">
    <property type="entry name" value="Znf_RING"/>
</dbReference>
<dbReference type="Pfam" id="PF01223">
    <property type="entry name" value="Endonuclease_NS"/>
    <property type="match status" value="1"/>
</dbReference>
<feature type="coiled-coil region" evidence="5">
    <location>
        <begin position="206"/>
        <end position="233"/>
    </location>
</feature>
<reference evidence="8" key="2">
    <citation type="submission" date="2025-09" db="UniProtKB">
        <authorList>
            <consortium name="Ensembl"/>
        </authorList>
    </citation>
    <scope>IDENTIFICATION</scope>
</reference>